<dbReference type="OrthoDB" id="10020961at2759"/>
<dbReference type="Proteomes" id="UP000038040">
    <property type="component" value="Unplaced"/>
</dbReference>
<dbReference type="STRING" id="318479.A0A0N4U448"/>
<evidence type="ECO:0000256" key="8">
    <source>
        <dbReference type="ARBA" id="ARBA00022801"/>
    </source>
</evidence>
<keyword evidence="12 14" id="KW-0342">GTP-binding</keyword>
<evidence type="ECO:0000256" key="11">
    <source>
        <dbReference type="ARBA" id="ARBA00023128"/>
    </source>
</evidence>
<dbReference type="WBParaSite" id="DME_0000154201-mRNA-1">
    <property type="protein sequence ID" value="DME_0000154201-mRNA-1"/>
    <property type="gene ID" value="DME_0000154201"/>
</dbReference>
<sequence length="593" mass="68139">MTRSEVSENAAQNKADVRIILIGEHGVGKTSLIMSLLEDEFCDQVPSRIDNVFIPADVTPDRVVTSIHDYSSEQSFEELQREILEANVICIVYSVQDQSTIEKVTSYWLPLVKRILNTEKTICPVILVGNKSDETSSSKHMEKFEEIDTCIECSAKTMKNVSEIFYFAQKAVIYPSHPLYLPQERELTKKCKRALIRIFKLCDNDNDGLLNDEELNHFQMFVFVLANDFNASFCSFYYRKLIGRQETTWRVLRRFGYDNEIELAVDYLHPPLKVPKGCSIELTYEGFHFINTLFEKYDEDRDSCLSPSEMQNLFSVCITHPWTRESCSSVETNNKGWLTYNGYVCFWVMTTFLNVSLTMELLAYLGFNMRHHSQLDITRDRRIDIAEKSTSRTVFQCHVIGPKGAGKSVFLQSFAGRSLSVNFFFKKRFAPYVMNSVKVKGATKYLLLHEVDVLSPDETLTSYEKSADVIVLLYDASDSNSFSYVATIYLKYFYRTKVPCIVVATKSEYFESEQEYGQQPGDFCRNHSLPQPILFRHEDIGHTDAPIYTQIATMAVYPHLKKVYYLQDSNLLSRITFGAAVAALAAFLLYKNI</sequence>
<dbReference type="FunFam" id="3.40.50.300:FF:000170">
    <property type="entry name" value="Mitochondrial Rho GTPase"/>
    <property type="match status" value="1"/>
</dbReference>
<keyword evidence="6 14" id="KW-0547">Nucleotide-binding</keyword>
<evidence type="ECO:0000256" key="3">
    <source>
        <dbReference type="ARBA" id="ARBA00022692"/>
    </source>
</evidence>
<reference evidence="18 20" key="2">
    <citation type="submission" date="2018-11" db="EMBL/GenBank/DDBJ databases">
        <authorList>
            <consortium name="Pathogen Informatics"/>
        </authorList>
    </citation>
    <scope>NUCLEOTIDE SEQUENCE [LARGE SCALE GENOMIC DNA]</scope>
</reference>
<evidence type="ECO:0000256" key="5">
    <source>
        <dbReference type="ARBA" id="ARBA00022737"/>
    </source>
</evidence>
<keyword evidence="13 14" id="KW-0472">Membrane</keyword>
<feature type="transmembrane region" description="Helical" evidence="15">
    <location>
        <begin position="346"/>
        <end position="367"/>
    </location>
</feature>
<dbReference type="GO" id="GO:0005525">
    <property type="term" value="F:GTP binding"/>
    <property type="evidence" value="ECO:0007669"/>
    <property type="project" value="UniProtKB-KW"/>
</dbReference>
<organism evidence="19 21">
    <name type="scientific">Dracunculus medinensis</name>
    <name type="common">Guinea worm</name>
    <dbReference type="NCBI Taxonomy" id="318479"/>
    <lineage>
        <taxon>Eukaryota</taxon>
        <taxon>Metazoa</taxon>
        <taxon>Ecdysozoa</taxon>
        <taxon>Nematoda</taxon>
        <taxon>Chromadorea</taxon>
        <taxon>Rhabditida</taxon>
        <taxon>Spirurina</taxon>
        <taxon>Dracunculoidea</taxon>
        <taxon>Dracunculidae</taxon>
        <taxon>Dracunculus</taxon>
    </lineage>
</organism>
<comment type="subcellular location">
    <subcellularLocation>
        <location evidence="1 14">Mitochondrion outer membrane</location>
        <topology evidence="1 14">Single-pass type IV membrane protein</topology>
    </subcellularLocation>
</comment>
<dbReference type="Pfam" id="PF08356">
    <property type="entry name" value="EF_assoc_2"/>
    <property type="match status" value="1"/>
</dbReference>
<evidence type="ECO:0000256" key="15">
    <source>
        <dbReference type="SAM" id="Phobius"/>
    </source>
</evidence>
<dbReference type="GO" id="GO:0003924">
    <property type="term" value="F:GTPase activity"/>
    <property type="evidence" value="ECO:0007669"/>
    <property type="project" value="InterPro"/>
</dbReference>
<dbReference type="SUPFAM" id="SSF47473">
    <property type="entry name" value="EF-hand"/>
    <property type="match status" value="1"/>
</dbReference>
<evidence type="ECO:0000256" key="9">
    <source>
        <dbReference type="ARBA" id="ARBA00022837"/>
    </source>
</evidence>
<feature type="domain" description="Miro" evidence="17">
    <location>
        <begin position="14"/>
        <end position="174"/>
    </location>
</feature>
<dbReference type="InterPro" id="IPR027417">
    <property type="entry name" value="P-loop_NTPase"/>
</dbReference>
<evidence type="ECO:0000256" key="10">
    <source>
        <dbReference type="ARBA" id="ARBA00022989"/>
    </source>
</evidence>
<evidence type="ECO:0000256" key="2">
    <source>
        <dbReference type="ARBA" id="ARBA00007981"/>
    </source>
</evidence>
<dbReference type="Proteomes" id="UP000274756">
    <property type="component" value="Unassembled WGS sequence"/>
</dbReference>
<keyword evidence="10 15" id="KW-1133">Transmembrane helix</keyword>
<dbReference type="InterPro" id="IPR002048">
    <property type="entry name" value="EF_hand_dom"/>
</dbReference>
<dbReference type="PROSITE" id="PS51423">
    <property type="entry name" value="MIRO"/>
    <property type="match status" value="2"/>
</dbReference>
<dbReference type="InterPro" id="IPR013566">
    <property type="entry name" value="EF_hand_assoc_1"/>
</dbReference>
<dbReference type="CDD" id="cd01892">
    <property type="entry name" value="Miro2"/>
    <property type="match status" value="1"/>
</dbReference>
<evidence type="ECO:0000256" key="4">
    <source>
        <dbReference type="ARBA" id="ARBA00022723"/>
    </source>
</evidence>
<dbReference type="GO" id="GO:0007005">
    <property type="term" value="P:mitochondrion organization"/>
    <property type="evidence" value="ECO:0007669"/>
    <property type="project" value="InterPro"/>
</dbReference>
<keyword evidence="20" id="KW-1185">Reference proteome</keyword>
<dbReference type="Pfam" id="PF00071">
    <property type="entry name" value="Ras"/>
    <property type="match status" value="1"/>
</dbReference>
<dbReference type="SUPFAM" id="SSF52540">
    <property type="entry name" value="P-loop containing nucleoside triphosphate hydrolases"/>
    <property type="match status" value="2"/>
</dbReference>
<dbReference type="Gene3D" id="1.10.238.10">
    <property type="entry name" value="EF-hand"/>
    <property type="match status" value="2"/>
</dbReference>
<dbReference type="Pfam" id="PF08355">
    <property type="entry name" value="EF_assoc_1"/>
    <property type="match status" value="1"/>
</dbReference>
<keyword evidence="7 14" id="KW-1000">Mitochondrion outer membrane</keyword>
<name>A0A0N4U448_DRAME</name>
<evidence type="ECO:0000256" key="12">
    <source>
        <dbReference type="ARBA" id="ARBA00023134"/>
    </source>
</evidence>
<evidence type="ECO:0000256" key="6">
    <source>
        <dbReference type="ARBA" id="ARBA00022741"/>
    </source>
</evidence>
<accession>A0A0N4U448</accession>
<dbReference type="GO" id="GO:0005509">
    <property type="term" value="F:calcium ion binding"/>
    <property type="evidence" value="ECO:0007669"/>
    <property type="project" value="InterPro"/>
</dbReference>
<dbReference type="Gene3D" id="3.40.50.300">
    <property type="entry name" value="P-loop containing nucleotide triphosphate hydrolases"/>
    <property type="match status" value="2"/>
</dbReference>
<dbReference type="AlphaFoldDB" id="A0A0N4U448"/>
<evidence type="ECO:0000259" key="17">
    <source>
        <dbReference type="PROSITE" id="PS51423"/>
    </source>
</evidence>
<dbReference type="PROSITE" id="PS00018">
    <property type="entry name" value="EF_HAND_1"/>
    <property type="match status" value="1"/>
</dbReference>
<proteinExistence type="inferred from homology"/>
<protein>
    <recommendedName>
        <fullName evidence="14">Mitochondrial Rho GTPase</fullName>
        <ecNumber evidence="14">3.6.5.-</ecNumber>
    </recommendedName>
</protein>
<evidence type="ECO:0000256" key="14">
    <source>
        <dbReference type="PIRNR" id="PIRNR037488"/>
    </source>
</evidence>
<dbReference type="EMBL" id="UYYG01001153">
    <property type="protein sequence ID" value="VDN55929.1"/>
    <property type="molecule type" value="Genomic_DNA"/>
</dbReference>
<dbReference type="PIRSF" id="PIRSF037488">
    <property type="entry name" value="Mt_Rho_GTPase"/>
    <property type="match status" value="1"/>
</dbReference>
<keyword evidence="11 14" id="KW-0496">Mitochondrion</keyword>
<feature type="domain" description="EF-hand" evidence="16">
    <location>
        <begin position="285"/>
        <end position="320"/>
    </location>
</feature>
<evidence type="ECO:0000259" key="16">
    <source>
        <dbReference type="PROSITE" id="PS50222"/>
    </source>
</evidence>
<keyword evidence="4" id="KW-0479">Metal-binding</keyword>
<dbReference type="InterPro" id="IPR018247">
    <property type="entry name" value="EF_Hand_1_Ca_BS"/>
</dbReference>
<dbReference type="InterPro" id="IPR013567">
    <property type="entry name" value="EF_hand_assoc_2"/>
</dbReference>
<evidence type="ECO:0000313" key="19">
    <source>
        <dbReference type="Proteomes" id="UP000038040"/>
    </source>
</evidence>
<dbReference type="InterPro" id="IPR021181">
    <property type="entry name" value="Miro"/>
</dbReference>
<dbReference type="InterPro" id="IPR020860">
    <property type="entry name" value="MIRO_dom"/>
</dbReference>
<dbReference type="SMART" id="SM00175">
    <property type="entry name" value="RAB"/>
    <property type="match status" value="1"/>
</dbReference>
<feature type="domain" description="Miro" evidence="17">
    <location>
        <begin position="392"/>
        <end position="557"/>
    </location>
</feature>
<keyword evidence="3 15" id="KW-0812">Transmembrane</keyword>
<dbReference type="SMART" id="SM00174">
    <property type="entry name" value="RHO"/>
    <property type="match status" value="1"/>
</dbReference>
<feature type="transmembrane region" description="Helical" evidence="15">
    <location>
        <begin position="571"/>
        <end position="590"/>
    </location>
</feature>
<dbReference type="PRINTS" id="PR00449">
    <property type="entry name" value="RASTRNSFRMNG"/>
</dbReference>
<dbReference type="EC" id="3.6.5.-" evidence="14"/>
<evidence type="ECO:0000256" key="1">
    <source>
        <dbReference type="ARBA" id="ARBA00004200"/>
    </source>
</evidence>
<dbReference type="PROSITE" id="PS51419">
    <property type="entry name" value="RAB"/>
    <property type="match status" value="1"/>
</dbReference>
<evidence type="ECO:0000313" key="18">
    <source>
        <dbReference type="EMBL" id="VDN55929.1"/>
    </source>
</evidence>
<comment type="function">
    <text evidence="14">Mitochondrial GTPase involved in mitochondrial trafficking. Probably involved in control of anterograde transport of mitochondria and their subcellular distribution.</text>
</comment>
<dbReference type="PANTHER" id="PTHR24072">
    <property type="entry name" value="RHO FAMILY GTPASE"/>
    <property type="match status" value="1"/>
</dbReference>
<dbReference type="InterPro" id="IPR011992">
    <property type="entry name" value="EF-hand-dom_pair"/>
</dbReference>
<dbReference type="SMART" id="SM00173">
    <property type="entry name" value="RAS"/>
    <property type="match status" value="1"/>
</dbReference>
<keyword evidence="5" id="KW-0677">Repeat</keyword>
<gene>
    <name evidence="18" type="ORF">DME_LOCUS5902</name>
</gene>
<keyword evidence="8 14" id="KW-0378">Hydrolase</keyword>
<dbReference type="GO" id="GO:0005741">
    <property type="term" value="C:mitochondrial outer membrane"/>
    <property type="evidence" value="ECO:0007669"/>
    <property type="project" value="UniProtKB-SubCell"/>
</dbReference>
<evidence type="ECO:0000313" key="21">
    <source>
        <dbReference type="WBParaSite" id="DME_0000154201-mRNA-1"/>
    </source>
</evidence>
<dbReference type="PROSITE" id="PS50222">
    <property type="entry name" value="EF_HAND_2"/>
    <property type="match status" value="1"/>
</dbReference>
<comment type="similarity">
    <text evidence="2 14">Belongs to the mitochondrial Rho GTPase family.</text>
</comment>
<reference evidence="21" key="1">
    <citation type="submission" date="2016-03" db="UniProtKB">
        <authorList>
            <consortium name="WormBaseParasite"/>
        </authorList>
    </citation>
    <scope>IDENTIFICATION</scope>
</reference>
<evidence type="ECO:0000256" key="7">
    <source>
        <dbReference type="ARBA" id="ARBA00022787"/>
    </source>
</evidence>
<dbReference type="InterPro" id="IPR003578">
    <property type="entry name" value="Small_GTPase_Rho"/>
</dbReference>
<dbReference type="GO" id="GO:0007264">
    <property type="term" value="P:small GTPase-mediated signal transduction"/>
    <property type="evidence" value="ECO:0007669"/>
    <property type="project" value="InterPro"/>
</dbReference>
<keyword evidence="9 14" id="KW-0106">Calcium</keyword>
<dbReference type="InterPro" id="IPR001806">
    <property type="entry name" value="Small_GTPase"/>
</dbReference>
<evidence type="ECO:0000256" key="13">
    <source>
        <dbReference type="ARBA" id="ARBA00023136"/>
    </source>
</evidence>
<evidence type="ECO:0000313" key="20">
    <source>
        <dbReference type="Proteomes" id="UP000274756"/>
    </source>
</evidence>